<dbReference type="OrthoDB" id="6354171at2759"/>
<gene>
    <name evidence="10" type="ORF">CJ030_MR1G014155</name>
</gene>
<proteinExistence type="predicted"/>
<evidence type="ECO:0000256" key="5">
    <source>
        <dbReference type="ARBA" id="ARBA00023015"/>
    </source>
</evidence>
<evidence type="ECO:0000256" key="1">
    <source>
        <dbReference type="ARBA" id="ARBA00022723"/>
    </source>
</evidence>
<dbReference type="InterPro" id="IPR013087">
    <property type="entry name" value="Znf_C2H2_type"/>
</dbReference>
<dbReference type="PROSITE" id="PS00028">
    <property type="entry name" value="ZINC_FINGER_C2H2_1"/>
    <property type="match status" value="1"/>
</dbReference>
<evidence type="ECO:0000259" key="9">
    <source>
        <dbReference type="PROSITE" id="PS50157"/>
    </source>
</evidence>
<organism evidence="10 11">
    <name type="scientific">Morella rubra</name>
    <name type="common">Chinese bayberry</name>
    <dbReference type="NCBI Taxonomy" id="262757"/>
    <lineage>
        <taxon>Eukaryota</taxon>
        <taxon>Viridiplantae</taxon>
        <taxon>Streptophyta</taxon>
        <taxon>Embryophyta</taxon>
        <taxon>Tracheophyta</taxon>
        <taxon>Spermatophyta</taxon>
        <taxon>Magnoliopsida</taxon>
        <taxon>eudicotyledons</taxon>
        <taxon>Gunneridae</taxon>
        <taxon>Pentapetalae</taxon>
        <taxon>rosids</taxon>
        <taxon>fabids</taxon>
        <taxon>Fagales</taxon>
        <taxon>Myricaceae</taxon>
        <taxon>Morella</taxon>
    </lineage>
</organism>
<keyword evidence="6" id="KW-0238">DNA-binding</keyword>
<keyword evidence="11" id="KW-1185">Reference proteome</keyword>
<evidence type="ECO:0000256" key="4">
    <source>
        <dbReference type="ARBA" id="ARBA00022833"/>
    </source>
</evidence>
<dbReference type="FunFam" id="3.30.160.60:FF:000554">
    <property type="entry name" value="protein indeterminate-domain 12-like"/>
    <property type="match status" value="1"/>
</dbReference>
<dbReference type="SMART" id="SM00355">
    <property type="entry name" value="ZnF_C2H2"/>
    <property type="match status" value="3"/>
</dbReference>
<comment type="caution">
    <text evidence="10">The sequence shown here is derived from an EMBL/GenBank/DDBJ whole genome shotgun (WGS) entry which is preliminary data.</text>
</comment>
<dbReference type="FunFam" id="3.30.160.60:FF:000131">
    <property type="entry name" value="protein indeterminate-domain 5, chloroplastic-like"/>
    <property type="match status" value="1"/>
</dbReference>
<accession>A0A6A1WRP8</accession>
<dbReference type="PROSITE" id="PS50157">
    <property type="entry name" value="ZINC_FINGER_C2H2_2"/>
    <property type="match status" value="1"/>
</dbReference>
<reference evidence="10 11" key="1">
    <citation type="journal article" date="2019" name="Plant Biotechnol. J.">
        <title>The red bayberry genome and genetic basis of sex determination.</title>
        <authorList>
            <person name="Jia H.M."/>
            <person name="Jia H.J."/>
            <person name="Cai Q.L."/>
            <person name="Wang Y."/>
            <person name="Zhao H.B."/>
            <person name="Yang W.F."/>
            <person name="Wang G.Y."/>
            <person name="Li Y.H."/>
            <person name="Zhan D.L."/>
            <person name="Shen Y.T."/>
            <person name="Niu Q.F."/>
            <person name="Chang L."/>
            <person name="Qiu J."/>
            <person name="Zhao L."/>
            <person name="Xie H.B."/>
            <person name="Fu W.Y."/>
            <person name="Jin J."/>
            <person name="Li X.W."/>
            <person name="Jiao Y."/>
            <person name="Zhou C.C."/>
            <person name="Tu T."/>
            <person name="Chai C.Y."/>
            <person name="Gao J.L."/>
            <person name="Fan L.J."/>
            <person name="van de Weg E."/>
            <person name="Wang J.Y."/>
            <person name="Gao Z.S."/>
        </authorList>
    </citation>
    <scope>NUCLEOTIDE SEQUENCE [LARGE SCALE GENOMIC DNA]</scope>
    <source>
        <tissue evidence="10">Leaves</tissue>
    </source>
</reference>
<dbReference type="InterPro" id="IPR031140">
    <property type="entry name" value="IDD1-16"/>
</dbReference>
<dbReference type="GO" id="GO:0005634">
    <property type="term" value="C:nucleus"/>
    <property type="evidence" value="ECO:0007669"/>
    <property type="project" value="TreeGrafter"/>
</dbReference>
<keyword evidence="3 8" id="KW-0863">Zinc-finger</keyword>
<dbReference type="SUPFAM" id="SSF57667">
    <property type="entry name" value="beta-beta-alpha zinc fingers"/>
    <property type="match status" value="1"/>
</dbReference>
<dbReference type="Pfam" id="PF00096">
    <property type="entry name" value="zf-C2H2"/>
    <property type="match status" value="1"/>
</dbReference>
<dbReference type="EMBL" id="RXIC02000019">
    <property type="protein sequence ID" value="KAB1226448.1"/>
    <property type="molecule type" value="Genomic_DNA"/>
</dbReference>
<name>A0A6A1WRP8_9ROSI</name>
<dbReference type="Pfam" id="PF22995">
    <property type="entry name" value="C2CH-3rd_BIRD-IDD"/>
    <property type="match status" value="1"/>
</dbReference>
<evidence type="ECO:0000256" key="3">
    <source>
        <dbReference type="ARBA" id="ARBA00022771"/>
    </source>
</evidence>
<evidence type="ECO:0000256" key="2">
    <source>
        <dbReference type="ARBA" id="ARBA00022737"/>
    </source>
</evidence>
<dbReference type="Gene3D" id="3.30.160.60">
    <property type="entry name" value="Classic Zinc Finger"/>
    <property type="match status" value="2"/>
</dbReference>
<dbReference type="Pfam" id="PF22992">
    <property type="entry name" value="C2CH-4th_BIRD-IDD"/>
    <property type="match status" value="1"/>
</dbReference>
<sequence>MMSEGGLSVPSTMEVFAHEPNSNPNPNPVVNLVKKKRSLPGTPGKHVFIYLLHMNHILPQEILLISWVLFEADPDAEVIALSPKSLMATNRFLCEICNKGFQRDQNLQLHRRGHNLPWKLRQRTNKEVQKKVYVCPEKTCVHHNPSRALGDLTGIKKHYSRKHGEKKWKCDKCSKKYAVQSDWKAHSKICGTKEYKCDCGTLFSRKDSFVTHRAFCDALAEDNARFASVSAANPNFRHDLIIKGSISNPSRSGISQLSSAFPPEFIGSESGGTLIVDGHKPKLPLWLDHPNSQLNPIGTSTISNGYFATGLISLPDQLVPAASMNMFGSTSQTPAWLNKYPEACFTSANIPVSSFPRDLKEEEENKGNLSESVAALLSNNQNHQQGPAHMSATALLQKAAQMGSTTSNPAFNSTAFRLMSSSHSNVPNSTNETHKFFRQQNQAGNLKELTSSLSSTPTIGREVSLLAKSNSSSYSVTTKNREYMGMAMNGNQDQLPVSGKTHAASTEMEHSLTRDFLGVGGQASRPFLQQELARFASMGAAMDLAPYSTGHHQAP</sequence>
<dbReference type="InterPro" id="IPR055185">
    <property type="entry name" value="C2CH-4th_BIRD-IDD"/>
</dbReference>
<dbReference type="PANTHER" id="PTHR10593">
    <property type="entry name" value="SERINE/THREONINE-PROTEIN KINASE RIO"/>
    <property type="match status" value="1"/>
</dbReference>
<keyword evidence="2" id="KW-0677">Repeat</keyword>
<evidence type="ECO:0000256" key="6">
    <source>
        <dbReference type="ARBA" id="ARBA00023125"/>
    </source>
</evidence>
<keyword evidence="7" id="KW-0804">Transcription</keyword>
<dbReference type="GO" id="GO:0003677">
    <property type="term" value="F:DNA binding"/>
    <property type="evidence" value="ECO:0007669"/>
    <property type="project" value="UniProtKB-KW"/>
</dbReference>
<protein>
    <submittedName>
        <fullName evidence="10">Zinc finger protein MAGPIE</fullName>
    </submittedName>
</protein>
<evidence type="ECO:0000256" key="7">
    <source>
        <dbReference type="ARBA" id="ARBA00023163"/>
    </source>
</evidence>
<keyword evidence="1" id="KW-0479">Metal-binding</keyword>
<dbReference type="AlphaFoldDB" id="A0A6A1WRP8"/>
<dbReference type="GO" id="GO:0003700">
    <property type="term" value="F:DNA-binding transcription factor activity"/>
    <property type="evidence" value="ECO:0007669"/>
    <property type="project" value="TreeGrafter"/>
</dbReference>
<evidence type="ECO:0000313" key="10">
    <source>
        <dbReference type="EMBL" id="KAB1226448.1"/>
    </source>
</evidence>
<evidence type="ECO:0000313" key="11">
    <source>
        <dbReference type="Proteomes" id="UP000516437"/>
    </source>
</evidence>
<keyword evidence="4" id="KW-0862">Zinc</keyword>
<feature type="domain" description="C2H2-type" evidence="9">
    <location>
        <begin position="92"/>
        <end position="114"/>
    </location>
</feature>
<dbReference type="Pfam" id="PF22996">
    <property type="entry name" value="C2H2-2nd_BIRD-IDD"/>
    <property type="match status" value="1"/>
</dbReference>
<dbReference type="Proteomes" id="UP000516437">
    <property type="component" value="Chromosome 1"/>
</dbReference>
<dbReference type="PANTHER" id="PTHR10593:SF231">
    <property type="entry name" value="PROTEIN INDETERMINATE-DOMAIN 13-RELATED"/>
    <property type="match status" value="1"/>
</dbReference>
<dbReference type="InterPro" id="IPR036236">
    <property type="entry name" value="Znf_C2H2_sf"/>
</dbReference>
<dbReference type="InterPro" id="IPR055186">
    <property type="entry name" value="C2H2-2nd_BIRD-IDD"/>
</dbReference>
<keyword evidence="5" id="KW-0805">Transcription regulation</keyword>
<evidence type="ECO:0000256" key="8">
    <source>
        <dbReference type="PROSITE-ProRule" id="PRU00042"/>
    </source>
</evidence>
<dbReference type="InterPro" id="IPR055187">
    <property type="entry name" value="C2CH-3rd_BIRD-IDD"/>
</dbReference>
<dbReference type="GO" id="GO:0008270">
    <property type="term" value="F:zinc ion binding"/>
    <property type="evidence" value="ECO:0007669"/>
    <property type="project" value="UniProtKB-KW"/>
</dbReference>